<feature type="transmembrane region" description="Helical" evidence="9">
    <location>
        <begin position="239"/>
        <end position="258"/>
    </location>
</feature>
<dbReference type="PROSITE" id="PS50850">
    <property type="entry name" value="MFS"/>
    <property type="match status" value="1"/>
</dbReference>
<keyword evidence="3" id="KW-0813">Transport</keyword>
<keyword evidence="7 9" id="KW-1133">Transmembrane helix</keyword>
<evidence type="ECO:0000256" key="5">
    <source>
        <dbReference type="ARBA" id="ARBA00022519"/>
    </source>
</evidence>
<feature type="transmembrane region" description="Helical" evidence="9">
    <location>
        <begin position="479"/>
        <end position="504"/>
    </location>
</feature>
<evidence type="ECO:0000313" key="12">
    <source>
        <dbReference type="Proteomes" id="UP000321567"/>
    </source>
</evidence>
<name>A0A512H5A8_9PROT</name>
<dbReference type="InterPro" id="IPR004638">
    <property type="entry name" value="EmrB-like"/>
</dbReference>
<evidence type="ECO:0000256" key="3">
    <source>
        <dbReference type="ARBA" id="ARBA00022448"/>
    </source>
</evidence>
<dbReference type="Pfam" id="PF07690">
    <property type="entry name" value="MFS_1"/>
    <property type="match status" value="1"/>
</dbReference>
<evidence type="ECO:0000256" key="1">
    <source>
        <dbReference type="ARBA" id="ARBA00004429"/>
    </source>
</evidence>
<evidence type="ECO:0000256" key="2">
    <source>
        <dbReference type="ARBA" id="ARBA00008537"/>
    </source>
</evidence>
<keyword evidence="5" id="KW-0997">Cell inner membrane</keyword>
<proteinExistence type="inferred from homology"/>
<evidence type="ECO:0000256" key="6">
    <source>
        <dbReference type="ARBA" id="ARBA00022692"/>
    </source>
</evidence>
<feature type="transmembrane region" description="Helical" evidence="9">
    <location>
        <begin position="147"/>
        <end position="168"/>
    </location>
</feature>
<dbReference type="RefSeq" id="WP_147162675.1">
    <property type="nucleotide sequence ID" value="NZ_BJZO01000013.1"/>
</dbReference>
<dbReference type="AlphaFoldDB" id="A0A512H5A8"/>
<keyword evidence="4" id="KW-1003">Cell membrane</keyword>
<dbReference type="CDD" id="cd17503">
    <property type="entry name" value="MFS_LmrB_MDR_like"/>
    <property type="match status" value="1"/>
</dbReference>
<feature type="transmembrane region" description="Helical" evidence="9">
    <location>
        <begin position="406"/>
        <end position="426"/>
    </location>
</feature>
<dbReference type="Gene3D" id="1.20.1720.10">
    <property type="entry name" value="Multidrug resistance protein D"/>
    <property type="match status" value="1"/>
</dbReference>
<evidence type="ECO:0000256" key="7">
    <source>
        <dbReference type="ARBA" id="ARBA00022989"/>
    </source>
</evidence>
<dbReference type="GO" id="GO:1990961">
    <property type="term" value="P:xenobiotic detoxification by transmembrane export across the plasma membrane"/>
    <property type="evidence" value="ECO:0007669"/>
    <property type="project" value="UniProtKB-ARBA"/>
</dbReference>
<keyword evidence="12" id="KW-1185">Reference proteome</keyword>
<protein>
    <submittedName>
        <fullName evidence="11">MFS transporter</fullName>
    </submittedName>
</protein>
<keyword evidence="8 9" id="KW-0472">Membrane</keyword>
<reference evidence="11 12" key="1">
    <citation type="submission" date="2019-07" db="EMBL/GenBank/DDBJ databases">
        <title>Whole genome shotgun sequence of Rhodospirillum oryzae NBRC 107573.</title>
        <authorList>
            <person name="Hosoyama A."/>
            <person name="Uohara A."/>
            <person name="Ohji S."/>
            <person name="Ichikawa N."/>
        </authorList>
    </citation>
    <scope>NUCLEOTIDE SEQUENCE [LARGE SCALE GENOMIC DNA]</scope>
    <source>
        <strain evidence="11 12">NBRC 107573</strain>
    </source>
</reference>
<gene>
    <name evidence="11" type="ORF">ROR02_07520</name>
</gene>
<feature type="transmembrane region" description="Helical" evidence="9">
    <location>
        <begin position="208"/>
        <end position="227"/>
    </location>
</feature>
<feature type="transmembrane region" description="Helical" evidence="9">
    <location>
        <begin position="88"/>
        <end position="107"/>
    </location>
</feature>
<dbReference type="Proteomes" id="UP000321567">
    <property type="component" value="Unassembled WGS sequence"/>
</dbReference>
<dbReference type="GO" id="GO:0015721">
    <property type="term" value="P:bile acid and bile salt transport"/>
    <property type="evidence" value="ECO:0007669"/>
    <property type="project" value="UniProtKB-ARBA"/>
</dbReference>
<evidence type="ECO:0000259" key="10">
    <source>
        <dbReference type="PROSITE" id="PS50850"/>
    </source>
</evidence>
<evidence type="ECO:0000256" key="4">
    <source>
        <dbReference type="ARBA" id="ARBA00022475"/>
    </source>
</evidence>
<feature type="transmembrane region" description="Helical" evidence="9">
    <location>
        <begin position="308"/>
        <end position="330"/>
    </location>
</feature>
<evidence type="ECO:0000256" key="8">
    <source>
        <dbReference type="ARBA" id="ARBA00023136"/>
    </source>
</evidence>
<keyword evidence="6 9" id="KW-0812">Transmembrane</keyword>
<dbReference type="FunFam" id="1.20.1720.10:FF:000002">
    <property type="entry name" value="Multidrug resistance protein B"/>
    <property type="match status" value="1"/>
</dbReference>
<dbReference type="OrthoDB" id="9771737at2"/>
<dbReference type="GO" id="GO:0022857">
    <property type="term" value="F:transmembrane transporter activity"/>
    <property type="evidence" value="ECO:0007669"/>
    <property type="project" value="InterPro"/>
</dbReference>
<evidence type="ECO:0000313" key="11">
    <source>
        <dbReference type="EMBL" id="GEO80621.1"/>
    </source>
</evidence>
<organism evidence="11 12">
    <name type="scientific">Pararhodospirillum oryzae</name>
    <dbReference type="NCBI Taxonomy" id="478448"/>
    <lineage>
        <taxon>Bacteria</taxon>
        <taxon>Pseudomonadati</taxon>
        <taxon>Pseudomonadota</taxon>
        <taxon>Alphaproteobacteria</taxon>
        <taxon>Rhodospirillales</taxon>
        <taxon>Rhodospirillaceae</taxon>
        <taxon>Pararhodospirillum</taxon>
    </lineage>
</organism>
<dbReference type="InterPro" id="IPR036259">
    <property type="entry name" value="MFS_trans_sf"/>
</dbReference>
<dbReference type="PANTHER" id="PTHR42718:SF9">
    <property type="entry name" value="MAJOR FACILITATOR SUPERFAMILY MULTIDRUG TRANSPORTER MFSC"/>
    <property type="match status" value="1"/>
</dbReference>
<feature type="transmembrane region" description="Helical" evidence="9">
    <location>
        <begin position="113"/>
        <end position="135"/>
    </location>
</feature>
<evidence type="ECO:0000256" key="9">
    <source>
        <dbReference type="SAM" id="Phobius"/>
    </source>
</evidence>
<accession>A0A512H5A8</accession>
<comment type="subcellular location">
    <subcellularLocation>
        <location evidence="1">Cell inner membrane</location>
        <topology evidence="1">Multi-pass membrane protein</topology>
    </subcellularLocation>
</comment>
<feature type="domain" description="Major facilitator superfamily (MFS) profile" evidence="10">
    <location>
        <begin position="22"/>
        <end position="509"/>
    </location>
</feature>
<comment type="similarity">
    <text evidence="2">Belongs to the major facilitator superfamily. EmrB family.</text>
</comment>
<dbReference type="PANTHER" id="PTHR42718">
    <property type="entry name" value="MAJOR FACILITATOR SUPERFAMILY MULTIDRUG TRANSPORTER MFSC"/>
    <property type="match status" value="1"/>
</dbReference>
<feature type="transmembrane region" description="Helical" evidence="9">
    <location>
        <begin position="342"/>
        <end position="359"/>
    </location>
</feature>
<dbReference type="NCBIfam" id="TIGR00711">
    <property type="entry name" value="efflux_EmrB"/>
    <property type="match status" value="1"/>
</dbReference>
<comment type="caution">
    <text evidence="11">The sequence shown here is derived from an EMBL/GenBank/DDBJ whole genome shotgun (WGS) entry which is preliminary data.</text>
</comment>
<dbReference type="SUPFAM" id="SSF103473">
    <property type="entry name" value="MFS general substrate transporter"/>
    <property type="match status" value="1"/>
</dbReference>
<sequence>MAPPPGGPPLHPPLSGTPLVLATVALSLATFMNVLDTTIANVSLTPIAGDLGVSPSQGTWVITSFAVSNAVSVPLTGWLTQRLGALRLFLISTSLFTVASLLCGLSRSLEMLLVFRIMQGLVSGPMIPLCQTLLLQAYPREKAGMALAFWAMTTTIAPVMGPILGGWLTDNWSWPWIFYINIPVGLASVWLTAVVLRGRETPTRLASIDYVGLVLLVVWVGATQIMLDRGKELDWFNSGEIIVLALVAGIGFVFFLIWELTEAHPVVDLSLFRLRNFTAGSLALSLGYATFFGILVLIPMWLQRFQGYTATWAGLVTAPIGLLALVLSPLIGRLLGRVDPRWFATLSFCVFVVCMLWRATFSPDVDAGTIAATHLLQGVAMAAFFLPLTAIILSGLEPQRIPAASGLFNFMRLMAGAFAASIWTTMWENGAIRHHAVLTEALTPASAATTQAVHGAQALGLSPTQAYAQINQTVTTQAYMLSILDMFTLAAALFAALIALVWLARPSRPGK</sequence>
<feature type="transmembrane region" description="Helical" evidence="9">
    <location>
        <begin position="15"/>
        <end position="35"/>
    </location>
</feature>
<dbReference type="InterPro" id="IPR011701">
    <property type="entry name" value="MFS"/>
</dbReference>
<dbReference type="InterPro" id="IPR020846">
    <property type="entry name" value="MFS_dom"/>
</dbReference>
<feature type="transmembrane region" description="Helical" evidence="9">
    <location>
        <begin position="174"/>
        <end position="196"/>
    </location>
</feature>
<dbReference type="GO" id="GO:0005886">
    <property type="term" value="C:plasma membrane"/>
    <property type="evidence" value="ECO:0007669"/>
    <property type="project" value="UniProtKB-SubCell"/>
</dbReference>
<feature type="transmembrane region" description="Helical" evidence="9">
    <location>
        <begin position="371"/>
        <end position="394"/>
    </location>
</feature>
<dbReference type="Gene3D" id="1.20.1250.20">
    <property type="entry name" value="MFS general substrate transporter like domains"/>
    <property type="match status" value="1"/>
</dbReference>
<dbReference type="EMBL" id="BJZO01000013">
    <property type="protein sequence ID" value="GEO80621.1"/>
    <property type="molecule type" value="Genomic_DNA"/>
</dbReference>
<feature type="transmembrane region" description="Helical" evidence="9">
    <location>
        <begin position="279"/>
        <end position="302"/>
    </location>
</feature>